<dbReference type="CDD" id="cd10959">
    <property type="entry name" value="CE4_NodB_like_3"/>
    <property type="match status" value="1"/>
</dbReference>
<dbReference type="AlphaFoldDB" id="A0A221NT99"/>
<protein>
    <submittedName>
        <fullName evidence="3">Polysaccharide deacetylase family protein</fullName>
    </submittedName>
</protein>
<dbReference type="STRING" id="1355015.LK06_001050"/>
<reference evidence="3 4" key="1">
    <citation type="submission" date="2017-07" db="EMBL/GenBank/DDBJ databases">
        <title>Genome sequence of Streptomyces pluripotens MUSC 137T.</title>
        <authorList>
            <person name="Ser H.-L."/>
            <person name="Lee L.-H."/>
        </authorList>
    </citation>
    <scope>NUCLEOTIDE SEQUENCE [LARGE SCALE GENOMIC DNA]</scope>
    <source>
        <strain evidence="3 4">MUSC 137</strain>
    </source>
</reference>
<evidence type="ECO:0000259" key="2">
    <source>
        <dbReference type="PROSITE" id="PS51677"/>
    </source>
</evidence>
<name>A0A221NT99_9ACTN</name>
<accession>A0A221NT99</accession>
<dbReference type="Gene3D" id="3.20.20.370">
    <property type="entry name" value="Glycoside hydrolase/deacetylase"/>
    <property type="match status" value="1"/>
</dbReference>
<dbReference type="KEGG" id="splu:LK06_001050"/>
<dbReference type="PROSITE" id="PS51677">
    <property type="entry name" value="NODB"/>
    <property type="match status" value="1"/>
</dbReference>
<dbReference type="InterPro" id="IPR002509">
    <property type="entry name" value="NODB_dom"/>
</dbReference>
<evidence type="ECO:0000313" key="4">
    <source>
        <dbReference type="Proteomes" id="UP000031501"/>
    </source>
</evidence>
<dbReference type="SUPFAM" id="SSF88713">
    <property type="entry name" value="Glycoside hydrolase/deacetylase"/>
    <property type="match status" value="1"/>
</dbReference>
<dbReference type="RefSeq" id="WP_078859033.1">
    <property type="nucleotide sequence ID" value="NZ_CP021080.1"/>
</dbReference>
<dbReference type="EMBL" id="CP022433">
    <property type="protein sequence ID" value="ASN23018.1"/>
    <property type="molecule type" value="Genomic_DNA"/>
</dbReference>
<dbReference type="InterPro" id="IPR050248">
    <property type="entry name" value="Polysacc_deacetylase_ArnD"/>
</dbReference>
<organism evidence="3 4">
    <name type="scientific">Streptomyces pluripotens</name>
    <dbReference type="NCBI Taxonomy" id="1355015"/>
    <lineage>
        <taxon>Bacteria</taxon>
        <taxon>Bacillati</taxon>
        <taxon>Actinomycetota</taxon>
        <taxon>Actinomycetes</taxon>
        <taxon>Kitasatosporales</taxon>
        <taxon>Streptomycetaceae</taxon>
        <taxon>Streptomyces</taxon>
    </lineage>
</organism>
<evidence type="ECO:0000313" key="3">
    <source>
        <dbReference type="EMBL" id="ASN23018.1"/>
    </source>
</evidence>
<sequence>MSVMTGRFWPAAAALLPAAVAAVHIGPAATWLPGVRRLLFPGLSGAGRSGHVALTFDDGPDPVSTPYFLDVLDRLGVRATFFVLGEEAVRHPALVRETHWRGHELAVHGWTHDRPWRPSPARDREEVARTAQALYDLTGRYPQWYRPPYGILTTGRWLAARRAGLRTVLWSAWGKDWRADATPASVGARIAMDLLDGGTVLLHDSDRHAAAGCWHAALGALPAIVGECRAAGLTVGPLSDHTPLGHRTTRPPSSRTVASPPAPSR</sequence>
<feature type="domain" description="NodB homology" evidence="2">
    <location>
        <begin position="50"/>
        <end position="236"/>
    </location>
</feature>
<dbReference type="Pfam" id="PF01522">
    <property type="entry name" value="Polysacc_deac_1"/>
    <property type="match status" value="1"/>
</dbReference>
<dbReference type="InterPro" id="IPR011330">
    <property type="entry name" value="Glyco_hydro/deAcase_b/a-brl"/>
</dbReference>
<keyword evidence="4" id="KW-1185">Reference proteome</keyword>
<dbReference type="GO" id="GO:0005975">
    <property type="term" value="P:carbohydrate metabolic process"/>
    <property type="evidence" value="ECO:0007669"/>
    <property type="project" value="InterPro"/>
</dbReference>
<feature type="region of interest" description="Disordered" evidence="1">
    <location>
        <begin position="239"/>
        <end position="265"/>
    </location>
</feature>
<dbReference type="PANTHER" id="PTHR10587:SF137">
    <property type="entry name" value="4-DEOXY-4-FORMAMIDO-L-ARABINOSE-PHOSPHOUNDECAPRENOL DEFORMYLASE ARND-RELATED"/>
    <property type="match status" value="1"/>
</dbReference>
<evidence type="ECO:0000256" key="1">
    <source>
        <dbReference type="SAM" id="MobiDB-lite"/>
    </source>
</evidence>
<gene>
    <name evidence="3" type="ORF">LK07_02140</name>
</gene>
<dbReference type="OrthoDB" id="9763050at2"/>
<proteinExistence type="predicted"/>
<dbReference type="PANTHER" id="PTHR10587">
    <property type="entry name" value="GLYCOSYL TRANSFERASE-RELATED"/>
    <property type="match status" value="1"/>
</dbReference>
<dbReference type="GO" id="GO:0016810">
    <property type="term" value="F:hydrolase activity, acting on carbon-nitrogen (but not peptide) bonds"/>
    <property type="evidence" value="ECO:0007669"/>
    <property type="project" value="InterPro"/>
</dbReference>
<dbReference type="Proteomes" id="UP000031501">
    <property type="component" value="Chromosome"/>
</dbReference>